<dbReference type="RefSeq" id="WP_105023270.1">
    <property type="nucleotide sequence ID" value="NZ_MSCI01000001.1"/>
</dbReference>
<dbReference type="AlphaFoldDB" id="A0A2S7VNG2"/>
<keyword evidence="3" id="KW-1185">Reference proteome</keyword>
<dbReference type="Proteomes" id="UP000238707">
    <property type="component" value="Unassembled WGS sequence"/>
</dbReference>
<evidence type="ECO:0000256" key="1">
    <source>
        <dbReference type="SAM" id="MobiDB-lite"/>
    </source>
</evidence>
<evidence type="ECO:0000313" key="3">
    <source>
        <dbReference type="Proteomes" id="UP000238707"/>
    </source>
</evidence>
<organism evidence="2 3">
    <name type="scientific">Vibrio chagasii</name>
    <dbReference type="NCBI Taxonomy" id="170679"/>
    <lineage>
        <taxon>Bacteria</taxon>
        <taxon>Pseudomonadati</taxon>
        <taxon>Pseudomonadota</taxon>
        <taxon>Gammaproteobacteria</taxon>
        <taxon>Vibrionales</taxon>
        <taxon>Vibrionaceae</taxon>
        <taxon>Vibrio</taxon>
    </lineage>
</organism>
<dbReference type="EMBL" id="MSCI01000001">
    <property type="protein sequence ID" value="PQJ63465.1"/>
    <property type="molecule type" value="Genomic_DNA"/>
</dbReference>
<name>A0A2S7VNG2_9VIBR</name>
<protein>
    <submittedName>
        <fullName evidence="2">Uncharacterized protein</fullName>
    </submittedName>
</protein>
<feature type="compositionally biased region" description="Basic and acidic residues" evidence="1">
    <location>
        <begin position="35"/>
        <end position="52"/>
    </location>
</feature>
<gene>
    <name evidence="2" type="ORF">BTO10_01195</name>
</gene>
<feature type="compositionally biased region" description="Polar residues" evidence="1">
    <location>
        <begin position="53"/>
        <end position="65"/>
    </location>
</feature>
<evidence type="ECO:0000313" key="2">
    <source>
        <dbReference type="EMBL" id="PQJ63465.1"/>
    </source>
</evidence>
<comment type="caution">
    <text evidence="2">The sequence shown here is derived from an EMBL/GenBank/DDBJ whole genome shotgun (WGS) entry which is preliminary data.</text>
</comment>
<accession>A0A2S7VNG2</accession>
<feature type="region of interest" description="Disordered" evidence="1">
    <location>
        <begin position="30"/>
        <end position="78"/>
    </location>
</feature>
<sequence length="113" mass="12249">MSISGIQSGYAIIQQSANMAEEAAIELNQASKHNQVSEHVPKSDDDVVERSDFSFNQVEPEQSLSFKEKKPDPTASSSDALVKLTQSASYNRVGASVVERQSEAIGSLLDIHI</sequence>
<proteinExistence type="predicted"/>
<reference evidence="2 3" key="1">
    <citation type="submission" date="2016-12" db="EMBL/GenBank/DDBJ databases">
        <title>Diversity of luminous bacteria.</title>
        <authorList>
            <person name="Yoshizawa S."/>
            <person name="Kogure K."/>
        </authorList>
    </citation>
    <scope>NUCLEOTIDE SEQUENCE [LARGE SCALE GENOMIC DNA]</scope>
    <source>
        <strain evidence="2 3">LC2-408</strain>
    </source>
</reference>